<dbReference type="InterPro" id="IPR050570">
    <property type="entry name" value="Cell_wall_metabolism_enzyme"/>
</dbReference>
<sequence length="319" mass="34096">MRFGLTALFSLAALPAASDPLLGLPIDCTLGETCYIQQYVDRDASEGARDFACGRLSYDGHKGTDFAVPTLEAMRAGVNVIASAPGVVRGIRDGVEDRVYGPDNAEAVAGRECGNGVVLEHEDGWETQYCHMKQGSVRVRRGDRVERGDVLGQVGISGKAQFPHVHLSVRRDGAVVDPFDTGALAACGQDGHSLWQDTIAYVPGGLIDAGFTDNVPEYEAVQDGTVTAEHLPADAPAIVLFVLAYGGRAGDTLRLTIDGPGGRFLAQDMKLDRDQARLFRATGRRAGSSNWPVGAYNGEITLLREGRELDRIATQVVVK</sequence>
<dbReference type="GO" id="GO:0004222">
    <property type="term" value="F:metalloendopeptidase activity"/>
    <property type="evidence" value="ECO:0007669"/>
    <property type="project" value="TreeGrafter"/>
</dbReference>
<dbReference type="RefSeq" id="WP_093029556.1">
    <property type="nucleotide sequence ID" value="NZ_FMZV01000004.1"/>
</dbReference>
<dbReference type="Pfam" id="PF01551">
    <property type="entry name" value="Peptidase_M23"/>
    <property type="match status" value="1"/>
</dbReference>
<evidence type="ECO:0000256" key="1">
    <source>
        <dbReference type="SAM" id="SignalP"/>
    </source>
</evidence>
<feature type="signal peptide" evidence="1">
    <location>
        <begin position="1"/>
        <end position="18"/>
    </location>
</feature>
<dbReference type="InterPro" id="IPR016047">
    <property type="entry name" value="M23ase_b-sheet_dom"/>
</dbReference>
<accession>A0A1G6QXL6</accession>
<keyword evidence="4" id="KW-1185">Reference proteome</keyword>
<dbReference type="EMBL" id="FMZV01000004">
    <property type="protein sequence ID" value="SDC97078.1"/>
    <property type="molecule type" value="Genomic_DNA"/>
</dbReference>
<dbReference type="SUPFAM" id="SSF51261">
    <property type="entry name" value="Duplicated hybrid motif"/>
    <property type="match status" value="1"/>
</dbReference>
<keyword evidence="1" id="KW-0732">Signal</keyword>
<reference evidence="4" key="1">
    <citation type="submission" date="2016-10" db="EMBL/GenBank/DDBJ databases">
        <authorList>
            <person name="Varghese N."/>
            <person name="Submissions S."/>
        </authorList>
    </citation>
    <scope>NUCLEOTIDE SEQUENCE [LARGE SCALE GENOMIC DNA]</scope>
    <source>
        <strain evidence="4">CGMCC 1.9108</strain>
    </source>
</reference>
<proteinExistence type="predicted"/>
<dbReference type="AlphaFoldDB" id="A0A1G6QXL6"/>
<dbReference type="STRING" id="639004.SAMN04488239_104265"/>
<gene>
    <name evidence="3" type="ORF">SAMN04488239_104265</name>
</gene>
<evidence type="ECO:0000259" key="2">
    <source>
        <dbReference type="Pfam" id="PF01551"/>
    </source>
</evidence>
<name>A0A1G6QXL6_9RHOB</name>
<feature type="chain" id="PRO_5011489096" evidence="1">
    <location>
        <begin position="19"/>
        <end position="319"/>
    </location>
</feature>
<organism evidence="3 4">
    <name type="scientific">Ruegeria marina</name>
    <dbReference type="NCBI Taxonomy" id="639004"/>
    <lineage>
        <taxon>Bacteria</taxon>
        <taxon>Pseudomonadati</taxon>
        <taxon>Pseudomonadota</taxon>
        <taxon>Alphaproteobacteria</taxon>
        <taxon>Rhodobacterales</taxon>
        <taxon>Roseobacteraceae</taxon>
        <taxon>Ruegeria</taxon>
    </lineage>
</organism>
<dbReference type="CDD" id="cd12797">
    <property type="entry name" value="M23_peptidase"/>
    <property type="match status" value="1"/>
</dbReference>
<dbReference type="Gene3D" id="2.70.70.10">
    <property type="entry name" value="Glucose Permease (Domain IIA)"/>
    <property type="match status" value="1"/>
</dbReference>
<evidence type="ECO:0000313" key="3">
    <source>
        <dbReference type="EMBL" id="SDC97078.1"/>
    </source>
</evidence>
<evidence type="ECO:0000313" key="4">
    <source>
        <dbReference type="Proteomes" id="UP000199628"/>
    </source>
</evidence>
<dbReference type="InterPro" id="IPR011055">
    <property type="entry name" value="Dup_hybrid_motif"/>
</dbReference>
<dbReference type="Proteomes" id="UP000199628">
    <property type="component" value="Unassembled WGS sequence"/>
</dbReference>
<dbReference type="OrthoDB" id="5489603at2"/>
<feature type="domain" description="M23ase beta-sheet core" evidence="2">
    <location>
        <begin position="60"/>
        <end position="178"/>
    </location>
</feature>
<dbReference type="PANTHER" id="PTHR21666">
    <property type="entry name" value="PEPTIDASE-RELATED"/>
    <property type="match status" value="1"/>
</dbReference>
<dbReference type="PANTHER" id="PTHR21666:SF270">
    <property type="entry name" value="MUREIN HYDROLASE ACTIVATOR ENVC"/>
    <property type="match status" value="1"/>
</dbReference>
<protein>
    <submittedName>
        <fullName evidence="3">Peptidase family M23</fullName>
    </submittedName>
</protein>